<dbReference type="PRINTS" id="PR00625">
    <property type="entry name" value="JDOMAIN"/>
</dbReference>
<dbReference type="CDD" id="cd06257">
    <property type="entry name" value="DnaJ"/>
    <property type="match status" value="1"/>
</dbReference>
<dbReference type="AlphaFoldDB" id="G2LJ93"/>
<feature type="compositionally biased region" description="Polar residues" evidence="2">
    <location>
        <begin position="472"/>
        <end position="483"/>
    </location>
</feature>
<evidence type="ECO:0000313" key="5">
    <source>
        <dbReference type="Proteomes" id="UP000006791"/>
    </source>
</evidence>
<evidence type="ECO:0000256" key="1">
    <source>
        <dbReference type="PROSITE-ProRule" id="PRU00339"/>
    </source>
</evidence>
<organism evidence="4 5">
    <name type="scientific">Chloracidobacterium thermophilum (strain B)</name>
    <dbReference type="NCBI Taxonomy" id="981222"/>
    <lineage>
        <taxon>Bacteria</taxon>
        <taxon>Pseudomonadati</taxon>
        <taxon>Acidobacteriota</taxon>
        <taxon>Terriglobia</taxon>
        <taxon>Terriglobales</taxon>
        <taxon>Acidobacteriaceae</taxon>
        <taxon>Chloracidobacterium</taxon>
    </lineage>
</organism>
<evidence type="ECO:0000259" key="3">
    <source>
        <dbReference type="PROSITE" id="PS50076"/>
    </source>
</evidence>
<dbReference type="InterPro" id="IPR050817">
    <property type="entry name" value="DjlA_DnaK_co-chaperone"/>
</dbReference>
<dbReference type="Gene3D" id="1.25.40.10">
    <property type="entry name" value="Tetratricopeptide repeat domain"/>
    <property type="match status" value="1"/>
</dbReference>
<dbReference type="SMART" id="SM00028">
    <property type="entry name" value="TPR"/>
    <property type="match status" value="3"/>
</dbReference>
<name>G2LJ93_CHLTF</name>
<evidence type="ECO:0000313" key="4">
    <source>
        <dbReference type="EMBL" id="AEP12380.1"/>
    </source>
</evidence>
<dbReference type="STRING" id="981222.Cabther_A1631"/>
<protein>
    <submittedName>
        <fullName evidence="4">DnaJ-class molecular chaperone with C-terminal Zn finger domain</fullName>
    </submittedName>
</protein>
<feature type="region of interest" description="Disordered" evidence="2">
    <location>
        <begin position="321"/>
        <end position="501"/>
    </location>
</feature>
<evidence type="ECO:0000256" key="2">
    <source>
        <dbReference type="SAM" id="MobiDB-lite"/>
    </source>
</evidence>
<dbReference type="SUPFAM" id="SSF48452">
    <property type="entry name" value="TPR-like"/>
    <property type="match status" value="1"/>
</dbReference>
<reference evidence="4 5" key="1">
    <citation type="journal article" date="2012" name="Environ. Microbiol.">
        <title>Complete genome of Candidatus Chloracidobacterium thermophilum, a chlorophyll-based photoheterotroph belonging to the phylum Acidobacteria.</title>
        <authorList>
            <person name="Garcia Costas A.M."/>
            <person name="Liu Z."/>
            <person name="Tomsho L.P."/>
            <person name="Schuster S.C."/>
            <person name="Ward D.M."/>
            <person name="Bryant D.A."/>
        </authorList>
    </citation>
    <scope>NUCLEOTIDE SEQUENCE [LARGE SCALE GENOMIC DNA]</scope>
    <source>
        <strain evidence="4 5">B</strain>
    </source>
</reference>
<dbReference type="PROSITE" id="PS50076">
    <property type="entry name" value="DNAJ_2"/>
    <property type="match status" value="1"/>
</dbReference>
<dbReference type="HOGENOM" id="CLU_416033_0_0_0"/>
<dbReference type="InterPro" id="IPR011990">
    <property type="entry name" value="TPR-like_helical_dom_sf"/>
</dbReference>
<dbReference type="PROSITE" id="PS50005">
    <property type="entry name" value="TPR"/>
    <property type="match status" value="2"/>
</dbReference>
<dbReference type="KEGG" id="ctm:Cabther_A1631"/>
<keyword evidence="1" id="KW-0802">TPR repeat</keyword>
<feature type="compositionally biased region" description="Pro residues" evidence="2">
    <location>
        <begin position="398"/>
        <end position="413"/>
    </location>
</feature>
<dbReference type="InterPro" id="IPR001623">
    <property type="entry name" value="DnaJ_domain"/>
</dbReference>
<feature type="compositionally biased region" description="Low complexity" evidence="2">
    <location>
        <begin position="382"/>
        <end position="397"/>
    </location>
</feature>
<dbReference type="PROSITE" id="PS00636">
    <property type="entry name" value="DNAJ_1"/>
    <property type="match status" value="1"/>
</dbReference>
<sequence length="659" mass="71260">MVRHVYFEQGAVVYAASEVVTERFGERLCMLGCISPEQLAQAMLETKKGKRLGACLVELGYLTAADLQAMLTGHVTYLVHSLFPWTTGEYQFQPQKVHVDGFQQPLSPVSLIFDGIRNLPDLGLIRRWLGSPQRVLQPVVAGQVNVPGLTLTSEEAFVLSRLDAPLRIEEVCRTVPLPEEQVLRALCAFTMTGIVSFADPDPLPVIEANVKGAAASSAKASAGIDARQAAELCFELEEKLRVVDGGGSHYQILGINRRFTPEELKKAYRELAKKFHPDRHSQLAAFDFQVKAELERVFIAVQQAYDVLSDEEKRRKYDLTLASHHSRSTPPGGRFSTGSYPAARPTPPSPPPVAGRSSPPAGNVPKPPVMPPRPPVPPARPAPTAEASRPPVSSAAAPPKPPANSSFPTPPILRRPTVSAPASNTPGSGTPASTPTEAPSAKAPNSAPNSAPNVEAQCPPVPTPPAPPVSPNGTLPPTASPPQRLTGAYPKAPSRPAEPPIPASELYLRTVEYMGNGDVERAYQSIRRAVEQRPNNADYHALMARVLLRMPGRNKEAEKSFLTAIDLCRDPDEVAELLMELSDLYLKFGLESRAVECLERGLELSPDHEELMKRRQAIGAKQKTTPRLTGSLRVATGRRLQALVGKVFGLDDPEGNKSG</sequence>
<feature type="compositionally biased region" description="Low complexity" evidence="2">
    <location>
        <begin position="354"/>
        <end position="364"/>
    </location>
</feature>
<keyword evidence="5" id="KW-1185">Reference proteome</keyword>
<dbReference type="InterPro" id="IPR037257">
    <property type="entry name" value="T2SS_E_N_sf"/>
</dbReference>
<accession>G2LJ93</accession>
<dbReference type="InterPro" id="IPR019734">
    <property type="entry name" value="TPR_rpt"/>
</dbReference>
<feature type="compositionally biased region" description="Pro residues" evidence="2">
    <location>
        <begin position="344"/>
        <end position="353"/>
    </location>
</feature>
<dbReference type="Gene3D" id="1.10.287.110">
    <property type="entry name" value="DnaJ domain"/>
    <property type="match status" value="1"/>
</dbReference>
<feature type="domain" description="J" evidence="3">
    <location>
        <begin position="248"/>
        <end position="321"/>
    </location>
</feature>
<dbReference type="PANTHER" id="PTHR24074">
    <property type="entry name" value="CO-CHAPERONE PROTEIN DJLA"/>
    <property type="match status" value="1"/>
</dbReference>
<feature type="compositionally biased region" description="Low complexity" evidence="2">
    <location>
        <begin position="425"/>
        <end position="453"/>
    </location>
</feature>
<dbReference type="SUPFAM" id="SSF46565">
    <property type="entry name" value="Chaperone J-domain"/>
    <property type="match status" value="1"/>
</dbReference>
<dbReference type="InterPro" id="IPR025497">
    <property type="entry name" value="PatA-like_N"/>
</dbReference>
<feature type="compositionally biased region" description="Pro residues" evidence="2">
    <location>
        <begin position="459"/>
        <end position="470"/>
    </location>
</feature>
<feature type="repeat" description="TPR" evidence="1">
    <location>
        <begin position="575"/>
        <end position="608"/>
    </location>
</feature>
<dbReference type="Pfam" id="PF14332">
    <property type="entry name" value="DUF4388"/>
    <property type="match status" value="1"/>
</dbReference>
<dbReference type="Pfam" id="PF13181">
    <property type="entry name" value="TPR_8"/>
    <property type="match status" value="1"/>
</dbReference>
<dbReference type="InterPro" id="IPR018253">
    <property type="entry name" value="DnaJ_domain_CS"/>
</dbReference>
<feature type="compositionally biased region" description="Pro residues" evidence="2">
    <location>
        <begin position="365"/>
        <end position="381"/>
    </location>
</feature>
<dbReference type="SMART" id="SM00271">
    <property type="entry name" value="DnaJ"/>
    <property type="match status" value="1"/>
</dbReference>
<dbReference type="Proteomes" id="UP000006791">
    <property type="component" value="Chromosome 1"/>
</dbReference>
<dbReference type="SUPFAM" id="SSF160246">
    <property type="entry name" value="EspE N-terminal domain-like"/>
    <property type="match status" value="1"/>
</dbReference>
<dbReference type="Pfam" id="PF00226">
    <property type="entry name" value="DnaJ"/>
    <property type="match status" value="1"/>
</dbReference>
<feature type="repeat" description="TPR" evidence="1">
    <location>
        <begin position="503"/>
        <end position="536"/>
    </location>
</feature>
<proteinExistence type="predicted"/>
<dbReference type="InterPro" id="IPR036869">
    <property type="entry name" value="J_dom_sf"/>
</dbReference>
<dbReference type="EMBL" id="CP002514">
    <property type="protein sequence ID" value="AEP12380.1"/>
    <property type="molecule type" value="Genomic_DNA"/>
</dbReference>
<gene>
    <name evidence="4" type="ordered locus">Cabther_A1631</name>
</gene>